<gene>
    <name evidence="1" type="ORF">BTA135</name>
</gene>
<sequence length="472" mass="55239">MVKKRCQVVLLVIILIIILLLVMSCKCQESAMCDEKLLENNLVRRIFKVFNDDIGDVKLNNLLSVFGISSERKKIMEEIQNAVTDPNIGKLESYKTYNTDEFYNLLYSLGALKIEEMIDSHLKNLQVQGEARNAIKDIIESDLRQELQNRFDDHVNDYPLYLKWSFNDLTSGGVYNRFMNGGYFIGFAKIRDDSIDILGGDDVYVGLSDSQQDVIDEMRDMVIDPKGVSLMHVTYDTKGFYDLLNKMRAAKVKRMIKAYLENKKARKELELEAREAILEVNREDLKQRLESDLNKLNDDYSLYFKGLFDTSSFDNVYFGVMDDNYATRFTKIKNNVGYIVEFDKLYKRLSDVQRKILDDEIRVIVTDADIGKDKDYKNYDDFTFELLLGELGATKVEKMVQVYFRKQVTQDEVRDVMDNISGDDEKQHLRNIFVRYKNDYKLHLKELFSESTADEVYNRFINDDYTIEYYAD</sequence>
<dbReference type="NCBIfam" id="NF047534">
    <property type="entry name" value="lipo_BTA121_dup"/>
    <property type="match status" value="3"/>
</dbReference>
<reference evidence="1" key="3">
    <citation type="submission" date="2015-06" db="EMBL/GenBank/DDBJ databases">
        <authorList>
            <person name="Hoefler B.C."/>
            <person name="Straight P.D."/>
        </authorList>
    </citation>
    <scope>NUCLEOTIDE SEQUENCE</scope>
    <source>
        <strain evidence="1">91E135</strain>
        <plasmid evidence="1">lp150</plasmid>
    </source>
</reference>
<dbReference type="EMBL" id="HM008710">
    <property type="protein sequence ID" value="ALC78622.1"/>
    <property type="molecule type" value="Genomic_DNA"/>
</dbReference>
<proteinExistence type="predicted"/>
<accession>A0A0R9QCH4</accession>
<geneLocation type="plasmid" evidence="1">
    <name>lp150</name>
</geneLocation>
<dbReference type="RefSeq" id="WP_054287504.1">
    <property type="nucleotide sequence ID" value="NZ_CP073182.1"/>
</dbReference>
<name>A0A0R9QCH4_BORT9</name>
<dbReference type="AlphaFoldDB" id="A0A0R9QCH4"/>
<reference evidence="1" key="2">
    <citation type="journal article" date="2013" name="J. Bacteriol.">
        <title>Large linear plasmids of Borrelia species that cause relapsing fever.</title>
        <authorList>
            <person name="Miller S.C."/>
            <person name="Porcella S.F."/>
            <person name="Raffel S.J."/>
            <person name="Schwan T.G."/>
            <person name="Barbour A.G."/>
        </authorList>
    </citation>
    <scope>NUCLEOTIDE SEQUENCE</scope>
    <source>
        <strain evidence="1">91E135</strain>
        <plasmid evidence="1">lp150</plasmid>
    </source>
</reference>
<reference evidence="1" key="1">
    <citation type="submission" date="2012-01" db="EMBL/GenBank/DDBJ databases">
        <authorList>
            <person name="Wikstroem N."/>
        </authorList>
    </citation>
    <scope>NUCLEOTIDE SEQUENCE</scope>
    <source>
        <strain evidence="1">91E135</strain>
        <plasmid evidence="1">lp150</plasmid>
    </source>
</reference>
<protein>
    <submittedName>
        <fullName evidence="1">Uncharacterized protein</fullName>
    </submittedName>
</protein>
<dbReference type="PROSITE" id="PS51257">
    <property type="entry name" value="PROKAR_LIPOPROTEIN"/>
    <property type="match status" value="1"/>
</dbReference>
<organism evidence="1">
    <name type="scientific">Borrelia turicatae (strain 91E135)</name>
    <dbReference type="NCBI Taxonomy" id="314724"/>
    <lineage>
        <taxon>Bacteria</taxon>
        <taxon>Pseudomonadati</taxon>
        <taxon>Spirochaetota</taxon>
        <taxon>Spirochaetia</taxon>
        <taxon>Spirochaetales</taxon>
        <taxon>Borreliaceae</taxon>
        <taxon>Borrelia</taxon>
    </lineage>
</organism>
<evidence type="ECO:0000313" key="1">
    <source>
        <dbReference type="EMBL" id="ALC78622.1"/>
    </source>
</evidence>
<keyword evidence="1" id="KW-0614">Plasmid</keyword>